<feature type="compositionally biased region" description="Low complexity" evidence="1">
    <location>
        <begin position="274"/>
        <end position="283"/>
    </location>
</feature>
<dbReference type="EMBL" id="PYHR01000002">
    <property type="protein sequence ID" value="PWD50295.1"/>
    <property type="molecule type" value="Genomic_DNA"/>
</dbReference>
<keyword evidence="3" id="KW-1185">Reference proteome</keyword>
<dbReference type="AlphaFoldDB" id="A0A2U1ZTH9"/>
<name>A0A2U1ZTH9_9MICO</name>
<feature type="compositionally biased region" description="Basic residues" evidence="1">
    <location>
        <begin position="317"/>
        <end position="328"/>
    </location>
</feature>
<evidence type="ECO:0000313" key="3">
    <source>
        <dbReference type="Proteomes" id="UP000245166"/>
    </source>
</evidence>
<dbReference type="Proteomes" id="UP000245166">
    <property type="component" value="Unassembled WGS sequence"/>
</dbReference>
<gene>
    <name evidence="2" type="ORF">C8046_06075</name>
</gene>
<sequence length="328" mass="33355">MGLNVESGSGAFFGGCNFLSAGEVGDTGGGRVWAAADGFFATTDGNVTIEKPYATAGGLTERRTVPFSDRCLDPSGTPVSSASFVGTGIEAVIEGGTGTVDPATGSARIEWDGGVTVVFYGGLTYWWFTDPVLEVSQGRGTLTATAGGYGTDMADMTRWSALPATRVVLADLPAVPLGTQGFATLPSYRGVAVTLPAGASEQVLGAASSGSFPQSFVDFQAQTGQLAYWYSSGGLRDPAKPATTVYVSFDADAPIDAGEGSSGGVTPDPGAAVTCPTSRATAAPRRRACPARRAPTPAAAAPPPRPGARGPSPRPPSPRRRRSPCPAR</sequence>
<dbReference type="OrthoDB" id="7210788at2"/>
<comment type="caution">
    <text evidence="2">The sequence shown here is derived from an EMBL/GenBank/DDBJ whole genome shotgun (WGS) entry which is preliminary data.</text>
</comment>
<evidence type="ECO:0000256" key="1">
    <source>
        <dbReference type="SAM" id="MobiDB-lite"/>
    </source>
</evidence>
<dbReference type="RefSeq" id="WP_109228678.1">
    <property type="nucleotide sequence ID" value="NZ_PYHR01000002.1"/>
</dbReference>
<proteinExistence type="predicted"/>
<organism evidence="2 3">
    <name type="scientific">Serinibacter arcticus</name>
    <dbReference type="NCBI Taxonomy" id="1655435"/>
    <lineage>
        <taxon>Bacteria</taxon>
        <taxon>Bacillati</taxon>
        <taxon>Actinomycetota</taxon>
        <taxon>Actinomycetes</taxon>
        <taxon>Micrococcales</taxon>
        <taxon>Beutenbergiaceae</taxon>
        <taxon>Serinibacter</taxon>
    </lineage>
</organism>
<accession>A0A2U1ZTH9</accession>
<evidence type="ECO:0000313" key="2">
    <source>
        <dbReference type="EMBL" id="PWD50295.1"/>
    </source>
</evidence>
<reference evidence="2 3" key="1">
    <citation type="submission" date="2018-03" db="EMBL/GenBank/DDBJ databases">
        <title>Genome assembly of novel Miniimonas species PCH200.</title>
        <authorList>
            <person name="Thakur V."/>
            <person name="Kumar V."/>
            <person name="Singh D."/>
        </authorList>
    </citation>
    <scope>NUCLEOTIDE SEQUENCE [LARGE SCALE GENOMIC DNA]</scope>
    <source>
        <strain evidence="2 3">PCH200</strain>
    </source>
</reference>
<feature type="compositionally biased region" description="Pro residues" evidence="1">
    <location>
        <begin position="300"/>
        <end position="316"/>
    </location>
</feature>
<protein>
    <submittedName>
        <fullName evidence="2">Uncharacterized protein</fullName>
    </submittedName>
</protein>
<feature type="region of interest" description="Disordered" evidence="1">
    <location>
        <begin position="256"/>
        <end position="328"/>
    </location>
</feature>